<dbReference type="PRINTS" id="PR01438">
    <property type="entry name" value="UNVRSLSTRESS"/>
</dbReference>
<dbReference type="PANTHER" id="PTHR46268:SF8">
    <property type="entry name" value="UNIVERSAL STRESS PROTEIN SLL1388"/>
    <property type="match status" value="1"/>
</dbReference>
<organism evidence="4 5">
    <name type="scientific">Okeania hirsuta</name>
    <dbReference type="NCBI Taxonomy" id="1458930"/>
    <lineage>
        <taxon>Bacteria</taxon>
        <taxon>Bacillati</taxon>
        <taxon>Cyanobacteriota</taxon>
        <taxon>Cyanophyceae</taxon>
        <taxon>Oscillatoriophycideae</taxon>
        <taxon>Oscillatoriales</taxon>
        <taxon>Microcoleaceae</taxon>
        <taxon>Okeania</taxon>
    </lineage>
</organism>
<dbReference type="RefSeq" id="WP_124147273.1">
    <property type="nucleotide sequence ID" value="NZ_CAWOKI010000251.1"/>
</dbReference>
<dbReference type="Pfam" id="PF00582">
    <property type="entry name" value="Usp"/>
    <property type="match status" value="1"/>
</dbReference>
<dbReference type="InterPro" id="IPR006015">
    <property type="entry name" value="Universal_stress_UspA"/>
</dbReference>
<dbReference type="GO" id="GO:0005737">
    <property type="term" value="C:cytoplasm"/>
    <property type="evidence" value="ECO:0007669"/>
    <property type="project" value="UniProtKB-SubCell"/>
</dbReference>
<evidence type="ECO:0000313" key="4">
    <source>
        <dbReference type="EMBL" id="RQH27380.1"/>
    </source>
</evidence>
<keyword evidence="2" id="KW-0963">Cytoplasm</keyword>
<gene>
    <name evidence="4" type="ORF">D5R40_28090</name>
</gene>
<evidence type="ECO:0000256" key="2">
    <source>
        <dbReference type="PIRNR" id="PIRNR006276"/>
    </source>
</evidence>
<name>A0A3N6P8B3_9CYAN</name>
<keyword evidence="5" id="KW-1185">Reference proteome</keyword>
<evidence type="ECO:0000259" key="3">
    <source>
        <dbReference type="Pfam" id="PF00582"/>
    </source>
</evidence>
<comment type="caution">
    <text evidence="4">The sequence shown here is derived from an EMBL/GenBank/DDBJ whole genome shotgun (WGS) entry which is preliminary data.</text>
</comment>
<dbReference type="CDD" id="cd00293">
    <property type="entry name" value="USP-like"/>
    <property type="match status" value="1"/>
</dbReference>
<dbReference type="Proteomes" id="UP000269154">
    <property type="component" value="Unassembled WGS sequence"/>
</dbReference>
<dbReference type="OrthoDB" id="516822at2"/>
<sequence>MYEKILVAIDTSAMGDRVFDIALKLAKISNPSLMLVHILSEEAEESPINYWPMIGTDIGTNPEMMKEYHQLWEKFEKQCLQMLKSKADKAKELGFNTEFTQIRGNPGREICKLAQKCNADLIVMGRRGHSVFSELLLGSVSNYVIHRAHCSVHIVQD</sequence>
<proteinExistence type="inferred from homology"/>
<protein>
    <recommendedName>
        <fullName evidence="2">Universal stress protein</fullName>
    </recommendedName>
</protein>
<dbReference type="EMBL" id="RCBY01000266">
    <property type="protein sequence ID" value="RQH27380.1"/>
    <property type="molecule type" value="Genomic_DNA"/>
</dbReference>
<dbReference type="SUPFAM" id="SSF52402">
    <property type="entry name" value="Adenine nucleotide alpha hydrolases-like"/>
    <property type="match status" value="1"/>
</dbReference>
<feature type="domain" description="UspA" evidence="3">
    <location>
        <begin position="1"/>
        <end position="155"/>
    </location>
</feature>
<comment type="subcellular location">
    <subcellularLocation>
        <location evidence="2">Cytoplasm</location>
    </subcellularLocation>
</comment>
<comment type="similarity">
    <text evidence="1 2">Belongs to the universal stress protein A family.</text>
</comment>
<evidence type="ECO:0000256" key="1">
    <source>
        <dbReference type="ARBA" id="ARBA00008791"/>
    </source>
</evidence>
<reference evidence="4 5" key="1">
    <citation type="journal article" date="2018" name="ACS Chem. Biol.">
        <title>Ketoreductase domain dysfunction expands chemodiversity: malyngamide biosynthesis in the cyanobacterium Okeania hirsuta.</title>
        <authorList>
            <person name="Moss N.A."/>
            <person name="Leao T."/>
            <person name="Rankin M."/>
            <person name="McCullough T.M."/>
            <person name="Qu P."/>
            <person name="Korobeynikov A."/>
            <person name="Smith J.L."/>
            <person name="Gerwick L."/>
            <person name="Gerwick W.H."/>
        </authorList>
    </citation>
    <scope>NUCLEOTIDE SEQUENCE [LARGE SCALE GENOMIC DNA]</scope>
    <source>
        <strain evidence="4 5">PAB10Feb10-1</strain>
    </source>
</reference>
<dbReference type="Gene3D" id="3.40.50.620">
    <property type="entry name" value="HUPs"/>
    <property type="match status" value="1"/>
</dbReference>
<dbReference type="AlphaFoldDB" id="A0A3N6P8B3"/>
<dbReference type="PIRSF" id="PIRSF006276">
    <property type="entry name" value="UspA"/>
    <property type="match status" value="1"/>
</dbReference>
<dbReference type="InterPro" id="IPR006016">
    <property type="entry name" value="UspA"/>
</dbReference>
<dbReference type="InterPro" id="IPR014729">
    <property type="entry name" value="Rossmann-like_a/b/a_fold"/>
</dbReference>
<evidence type="ECO:0000313" key="5">
    <source>
        <dbReference type="Proteomes" id="UP000269154"/>
    </source>
</evidence>
<dbReference type="PANTHER" id="PTHR46268">
    <property type="entry name" value="STRESS RESPONSE PROTEIN NHAX"/>
    <property type="match status" value="1"/>
</dbReference>
<accession>A0A3N6P8B3</accession>